<evidence type="ECO:0000256" key="5">
    <source>
        <dbReference type="ARBA" id="ARBA00022833"/>
    </source>
</evidence>
<evidence type="ECO:0000256" key="7">
    <source>
        <dbReference type="SAM" id="MobiDB-lite"/>
    </source>
</evidence>
<dbReference type="EMBL" id="JANUGU010000007">
    <property type="protein sequence ID" value="MCS0660100.1"/>
    <property type="molecule type" value="Genomic_DNA"/>
</dbReference>
<evidence type="ECO:0000256" key="6">
    <source>
        <dbReference type="ARBA" id="ARBA00023049"/>
    </source>
</evidence>
<evidence type="ECO:0000313" key="9">
    <source>
        <dbReference type="EMBL" id="MCS0660100.1"/>
    </source>
</evidence>
<dbReference type="Gene3D" id="2.70.70.10">
    <property type="entry name" value="Glucose Permease (Domain IIA)"/>
    <property type="match status" value="1"/>
</dbReference>
<keyword evidence="2" id="KW-0645">Protease</keyword>
<gene>
    <name evidence="9" type="ORF">NX778_18670</name>
</gene>
<name>A0ABT2D244_9BURK</name>
<comment type="caution">
    <text evidence="9">The sequence shown here is derived from an EMBL/GenBank/DDBJ whole genome shotgun (WGS) entry which is preliminary data.</text>
</comment>
<evidence type="ECO:0000259" key="8">
    <source>
        <dbReference type="Pfam" id="PF01551"/>
    </source>
</evidence>
<evidence type="ECO:0000256" key="2">
    <source>
        <dbReference type="ARBA" id="ARBA00022670"/>
    </source>
</evidence>
<keyword evidence="10" id="KW-1185">Reference proteome</keyword>
<dbReference type="PANTHER" id="PTHR21666:SF288">
    <property type="entry name" value="CELL DIVISION PROTEIN YTFB"/>
    <property type="match status" value="1"/>
</dbReference>
<evidence type="ECO:0000256" key="4">
    <source>
        <dbReference type="ARBA" id="ARBA00022801"/>
    </source>
</evidence>
<keyword evidence="6" id="KW-0482">Metalloprotease</keyword>
<evidence type="ECO:0000313" key="10">
    <source>
        <dbReference type="Proteomes" id="UP001204621"/>
    </source>
</evidence>
<dbReference type="InterPro" id="IPR016047">
    <property type="entry name" value="M23ase_b-sheet_dom"/>
</dbReference>
<feature type="domain" description="M23ase beta-sheet core" evidence="8">
    <location>
        <begin position="124"/>
        <end position="225"/>
    </location>
</feature>
<dbReference type="RefSeq" id="WP_258813291.1">
    <property type="nucleotide sequence ID" value="NZ_JANUGU010000007.1"/>
</dbReference>
<feature type="region of interest" description="Disordered" evidence="7">
    <location>
        <begin position="32"/>
        <end position="64"/>
    </location>
</feature>
<sequence length="237" mass="25234">MRWLLTFLLGVLVGAGGLFAWLHSLPPRTPPEPVLTQSGHALPAPPPPAAANPIEGQLPPAPKVQPDLTEVDLPIKPDPATAGAVAAVPPVATDKPQGLLLPVQGIKFGQLSDTFNQPRGKERQHPALDIMAARGTPVLAAADGKVVKLVNSKPGGLTVYEFDPTSTYAYYYAHLDRYADGLKEGMAVKRGDVLGYVGSTGNASKEAPHLHFAVVELTSEKQWWTGTPIDPYPLLEH</sequence>
<accession>A0ABT2D244</accession>
<organism evidence="9 10">
    <name type="scientific">Massilia terrae</name>
    <dbReference type="NCBI Taxonomy" id="1811224"/>
    <lineage>
        <taxon>Bacteria</taxon>
        <taxon>Pseudomonadati</taxon>
        <taxon>Pseudomonadota</taxon>
        <taxon>Betaproteobacteria</taxon>
        <taxon>Burkholderiales</taxon>
        <taxon>Oxalobacteraceae</taxon>
        <taxon>Telluria group</taxon>
        <taxon>Massilia</taxon>
    </lineage>
</organism>
<keyword evidence="5" id="KW-0862">Zinc</keyword>
<dbReference type="Proteomes" id="UP001204621">
    <property type="component" value="Unassembled WGS sequence"/>
</dbReference>
<proteinExistence type="predicted"/>
<dbReference type="PANTHER" id="PTHR21666">
    <property type="entry name" value="PEPTIDASE-RELATED"/>
    <property type="match status" value="1"/>
</dbReference>
<keyword evidence="3" id="KW-0479">Metal-binding</keyword>
<evidence type="ECO:0000256" key="1">
    <source>
        <dbReference type="ARBA" id="ARBA00001947"/>
    </source>
</evidence>
<reference evidence="9 10" key="1">
    <citation type="submission" date="2022-08" db="EMBL/GenBank/DDBJ databases">
        <title>Reclassification of Massilia species as members of the genera Telluria, Duganella, Pseudoduganella, Mokoshia gen. nov. and Zemynaea gen. nov. using orthogonal and non-orthogonal genome-based approaches.</title>
        <authorList>
            <person name="Bowman J.P."/>
        </authorList>
    </citation>
    <scope>NUCLEOTIDE SEQUENCE [LARGE SCALE GENOMIC DNA]</scope>
    <source>
        <strain evidence="9 10">JCM 31606</strain>
    </source>
</reference>
<comment type="cofactor">
    <cofactor evidence="1">
        <name>Zn(2+)</name>
        <dbReference type="ChEBI" id="CHEBI:29105"/>
    </cofactor>
</comment>
<keyword evidence="4" id="KW-0378">Hydrolase</keyword>
<dbReference type="Pfam" id="PF01551">
    <property type="entry name" value="Peptidase_M23"/>
    <property type="match status" value="1"/>
</dbReference>
<evidence type="ECO:0000256" key="3">
    <source>
        <dbReference type="ARBA" id="ARBA00022723"/>
    </source>
</evidence>
<dbReference type="InterPro" id="IPR011055">
    <property type="entry name" value="Dup_hybrid_motif"/>
</dbReference>
<dbReference type="SUPFAM" id="SSF51261">
    <property type="entry name" value="Duplicated hybrid motif"/>
    <property type="match status" value="1"/>
</dbReference>
<dbReference type="CDD" id="cd12797">
    <property type="entry name" value="M23_peptidase"/>
    <property type="match status" value="1"/>
</dbReference>
<dbReference type="InterPro" id="IPR050570">
    <property type="entry name" value="Cell_wall_metabolism_enzyme"/>
</dbReference>
<protein>
    <submittedName>
        <fullName evidence="9">M23 family metallopeptidase</fullName>
    </submittedName>
</protein>